<feature type="compositionally biased region" description="Basic and acidic residues" evidence="1">
    <location>
        <begin position="90"/>
        <end position="100"/>
    </location>
</feature>
<dbReference type="EMBL" id="BGPR01056270">
    <property type="protein sequence ID" value="GBO32787.1"/>
    <property type="molecule type" value="Genomic_DNA"/>
</dbReference>
<dbReference type="Proteomes" id="UP000499080">
    <property type="component" value="Unassembled WGS sequence"/>
</dbReference>
<feature type="compositionally biased region" description="Polar residues" evidence="1">
    <location>
        <begin position="68"/>
        <end position="82"/>
    </location>
</feature>
<reference evidence="3 5" key="1">
    <citation type="journal article" date="2019" name="Sci. Rep.">
        <title>Orb-weaving spider Araneus ventricosus genome elucidates the spidroin gene catalogue.</title>
        <authorList>
            <person name="Kono N."/>
            <person name="Nakamura H."/>
            <person name="Ohtoshi R."/>
            <person name="Moran D.A.P."/>
            <person name="Shinohara A."/>
            <person name="Yoshida Y."/>
            <person name="Fujiwara M."/>
            <person name="Mori M."/>
            <person name="Tomita M."/>
            <person name="Arakawa K."/>
        </authorList>
    </citation>
    <scope>NUCLEOTIDE SEQUENCE [LARGE SCALE GENOMIC DNA]</scope>
</reference>
<protein>
    <submittedName>
        <fullName evidence="3">Uncharacterized protein</fullName>
    </submittedName>
</protein>
<keyword evidence="2" id="KW-1133">Transmembrane helix</keyword>
<dbReference type="AlphaFoldDB" id="A0A4Y2W608"/>
<keyword evidence="5" id="KW-1185">Reference proteome</keyword>
<evidence type="ECO:0000256" key="1">
    <source>
        <dbReference type="SAM" id="MobiDB-lite"/>
    </source>
</evidence>
<keyword evidence="2" id="KW-0812">Transmembrane</keyword>
<feature type="transmembrane region" description="Helical" evidence="2">
    <location>
        <begin position="39"/>
        <end position="59"/>
    </location>
</feature>
<proteinExistence type="predicted"/>
<evidence type="ECO:0000313" key="4">
    <source>
        <dbReference type="EMBL" id="GBO32787.1"/>
    </source>
</evidence>
<accession>A0A4Y2W608</accession>
<evidence type="ECO:0000313" key="3">
    <source>
        <dbReference type="EMBL" id="GBO32785.1"/>
    </source>
</evidence>
<comment type="caution">
    <text evidence="3">The sequence shown here is derived from an EMBL/GenBank/DDBJ whole genome shotgun (WGS) entry which is preliminary data.</text>
</comment>
<feature type="region of interest" description="Disordered" evidence="1">
    <location>
        <begin position="68"/>
        <end position="158"/>
    </location>
</feature>
<feature type="transmembrane region" description="Helical" evidence="2">
    <location>
        <begin position="12"/>
        <end position="33"/>
    </location>
</feature>
<evidence type="ECO:0000313" key="5">
    <source>
        <dbReference type="Proteomes" id="UP000499080"/>
    </source>
</evidence>
<dbReference type="EMBL" id="BGPR01056268">
    <property type="protein sequence ID" value="GBO32785.1"/>
    <property type="molecule type" value="Genomic_DNA"/>
</dbReference>
<gene>
    <name evidence="3" type="ORF">AVEN_187004_1</name>
    <name evidence="4" type="ORF">AVEN_242124_1</name>
</gene>
<feature type="compositionally biased region" description="Acidic residues" evidence="1">
    <location>
        <begin position="101"/>
        <end position="129"/>
    </location>
</feature>
<name>A0A4Y2W608_ARAVE</name>
<sequence>MERTSIFRGGVSVFPMLWMWIKVFVFHEALFWMNLVSHIGIFSWYSILVLLSFAVDLLAKNSKMDKGTQTITHRMRDQSVQTEDFLDSGIKSEESEKEASEFGENESIESDTIQDESTEPDMIQDESTDSEGSVMEPDCDSVALPFSSLLPEPLASEA</sequence>
<evidence type="ECO:0000256" key="2">
    <source>
        <dbReference type="SAM" id="Phobius"/>
    </source>
</evidence>
<organism evidence="3 5">
    <name type="scientific">Araneus ventricosus</name>
    <name type="common">Orbweaver spider</name>
    <name type="synonym">Epeira ventricosa</name>
    <dbReference type="NCBI Taxonomy" id="182803"/>
    <lineage>
        <taxon>Eukaryota</taxon>
        <taxon>Metazoa</taxon>
        <taxon>Ecdysozoa</taxon>
        <taxon>Arthropoda</taxon>
        <taxon>Chelicerata</taxon>
        <taxon>Arachnida</taxon>
        <taxon>Araneae</taxon>
        <taxon>Araneomorphae</taxon>
        <taxon>Entelegynae</taxon>
        <taxon>Araneoidea</taxon>
        <taxon>Araneidae</taxon>
        <taxon>Araneus</taxon>
    </lineage>
</organism>
<keyword evidence="2" id="KW-0472">Membrane</keyword>